<dbReference type="EMBL" id="JAUSVR010000004">
    <property type="protein sequence ID" value="MDQ0510826.1"/>
    <property type="molecule type" value="Genomic_DNA"/>
</dbReference>
<dbReference type="Proteomes" id="UP001235094">
    <property type="component" value="Unassembled WGS sequence"/>
</dbReference>
<gene>
    <name evidence="1" type="ORF">QOZ99_001714</name>
</gene>
<proteinExistence type="predicted"/>
<comment type="caution">
    <text evidence="1">The sequence shown here is derived from an EMBL/GenBank/DDBJ whole genome shotgun (WGS) entry which is preliminary data.</text>
</comment>
<evidence type="ECO:0000313" key="1">
    <source>
        <dbReference type="EMBL" id="MDQ0510826.1"/>
    </source>
</evidence>
<protein>
    <submittedName>
        <fullName evidence="1">Uncharacterized protein</fullName>
    </submittedName>
</protein>
<organism evidence="1 2">
    <name type="scientific">Ancylobacter amanitiformis</name>
    <dbReference type="NCBI Taxonomy" id="217069"/>
    <lineage>
        <taxon>Bacteria</taxon>
        <taxon>Pseudomonadati</taxon>
        <taxon>Pseudomonadota</taxon>
        <taxon>Alphaproteobacteria</taxon>
        <taxon>Hyphomicrobiales</taxon>
        <taxon>Xanthobacteraceae</taxon>
        <taxon>Ancylobacter</taxon>
    </lineage>
</organism>
<evidence type="ECO:0000313" key="2">
    <source>
        <dbReference type="Proteomes" id="UP001235094"/>
    </source>
</evidence>
<accession>A0ABU0LQ74</accession>
<keyword evidence="2" id="KW-1185">Reference proteome</keyword>
<sequence>MARPVFVFGSNLSGIHASGAARWAYENRDAEWGAAFGLTGTSFAIPVMDWDIQRLPLKEIRKYVRRFLTFVAARPDLTFELTPIGCAPGGYTPAEIAPLFRDAPANIALPEEFRTILAPSPAADPART</sequence>
<name>A0ABU0LQ74_9HYPH</name>
<dbReference type="RefSeq" id="WP_306889539.1">
    <property type="nucleotide sequence ID" value="NZ_JAUSVR010000004.1"/>
</dbReference>
<reference evidence="1 2" key="1">
    <citation type="submission" date="2023-07" db="EMBL/GenBank/DDBJ databases">
        <title>Genomic Encyclopedia of Type Strains, Phase IV (KMG-IV): sequencing the most valuable type-strain genomes for metagenomic binning, comparative biology and taxonomic classification.</title>
        <authorList>
            <person name="Goeker M."/>
        </authorList>
    </citation>
    <scope>NUCLEOTIDE SEQUENCE [LARGE SCALE GENOMIC DNA]</scope>
    <source>
        <strain evidence="1 2">DSM 15561</strain>
    </source>
</reference>